<dbReference type="EMBL" id="SFCA01000078">
    <property type="protein sequence ID" value="TRT57446.1"/>
    <property type="molecule type" value="Genomic_DNA"/>
</dbReference>
<proteinExistence type="predicted"/>
<evidence type="ECO:0000313" key="1">
    <source>
        <dbReference type="EMBL" id="TRT57446.1"/>
    </source>
</evidence>
<sequence length="106" mass="12040">MIICLLGWSDSSTERFSGWDIIPTQVPWLNLLTKTLCHLKVLSYSLLIMAIFDAYHRDFTLLCHPVSHIVHRTMPDEPFSVNLGESLVQMLAAPALPTLHTLLNRI</sequence>
<reference evidence="1 2" key="1">
    <citation type="submission" date="2019-01" db="EMBL/GenBank/DDBJ databases">
        <title>Coherence of Microcystis species and biogeography revealed through population genomics.</title>
        <authorList>
            <person name="Perez-Carrascal O.M."/>
            <person name="Terrat Y."/>
            <person name="Giani A."/>
            <person name="Fortin N."/>
            <person name="Tromas N."/>
            <person name="Shapiro B.J."/>
        </authorList>
    </citation>
    <scope>NUCLEOTIDE SEQUENCE [LARGE SCALE GENOMIC DNA]</scope>
    <source>
        <strain evidence="1">Ma_QC_C_20070703_M131</strain>
    </source>
</reference>
<protein>
    <submittedName>
        <fullName evidence="1">Uncharacterized protein</fullName>
    </submittedName>
</protein>
<gene>
    <name evidence="1" type="ORF">EWV85_06770</name>
</gene>
<organism evidence="1 2">
    <name type="scientific">Microcystis aeruginosa Ma_QC_C_20070703_M131</name>
    <dbReference type="NCBI Taxonomy" id="2486263"/>
    <lineage>
        <taxon>Bacteria</taxon>
        <taxon>Bacillati</taxon>
        <taxon>Cyanobacteriota</taxon>
        <taxon>Cyanophyceae</taxon>
        <taxon>Oscillatoriophycideae</taxon>
        <taxon>Chroococcales</taxon>
        <taxon>Microcystaceae</taxon>
        <taxon>Microcystis</taxon>
    </lineage>
</organism>
<dbReference type="AlphaFoldDB" id="A0A551Y907"/>
<comment type="caution">
    <text evidence="1">The sequence shown here is derived from an EMBL/GenBank/DDBJ whole genome shotgun (WGS) entry which is preliminary data.</text>
</comment>
<accession>A0A551Y907</accession>
<name>A0A551Y907_MICAE</name>
<dbReference type="Proteomes" id="UP000316443">
    <property type="component" value="Unassembled WGS sequence"/>
</dbReference>
<evidence type="ECO:0000313" key="2">
    <source>
        <dbReference type="Proteomes" id="UP000316443"/>
    </source>
</evidence>